<dbReference type="RefSeq" id="WP_087185970.1">
    <property type="nucleotide sequence ID" value="NZ_NFHO01000003.1"/>
</dbReference>
<evidence type="ECO:0000313" key="11">
    <source>
        <dbReference type="Proteomes" id="UP000196560"/>
    </source>
</evidence>
<proteinExistence type="inferred from homology"/>
<dbReference type="PANTHER" id="PTHR32309:SF13">
    <property type="entry name" value="FERRIC ENTEROBACTIN TRANSPORT PROTEIN FEPE"/>
    <property type="match status" value="1"/>
</dbReference>
<protein>
    <submittedName>
        <fullName evidence="10">Lipopolysaccharide biosynthesis protein</fullName>
    </submittedName>
</protein>
<dbReference type="eggNOG" id="COG3944">
    <property type="taxonomic scope" value="Bacteria"/>
</dbReference>
<dbReference type="GO" id="GO:0005886">
    <property type="term" value="C:plasma membrane"/>
    <property type="evidence" value="ECO:0007669"/>
    <property type="project" value="UniProtKB-SubCell"/>
</dbReference>
<evidence type="ECO:0000256" key="4">
    <source>
        <dbReference type="ARBA" id="ARBA00022692"/>
    </source>
</evidence>
<keyword evidence="4 7" id="KW-0812">Transmembrane</keyword>
<evidence type="ECO:0000256" key="5">
    <source>
        <dbReference type="ARBA" id="ARBA00022989"/>
    </source>
</evidence>
<keyword evidence="11" id="KW-1185">Reference proteome</keyword>
<dbReference type="Pfam" id="PF02706">
    <property type="entry name" value="Wzz"/>
    <property type="match status" value="1"/>
</dbReference>
<dbReference type="GO" id="GO:0004713">
    <property type="term" value="F:protein tyrosine kinase activity"/>
    <property type="evidence" value="ECO:0007669"/>
    <property type="project" value="TreeGrafter"/>
</dbReference>
<dbReference type="InterPro" id="IPR050445">
    <property type="entry name" value="Bact_polysacc_biosynth/exp"/>
</dbReference>
<dbReference type="STRING" id="1118060.GCA_000311845_01174"/>
<comment type="subcellular location">
    <subcellularLocation>
        <location evidence="1">Cell membrane</location>
        <topology evidence="1">Multi-pass membrane protein</topology>
    </subcellularLocation>
</comment>
<feature type="transmembrane region" description="Helical" evidence="7">
    <location>
        <begin position="16"/>
        <end position="36"/>
    </location>
</feature>
<reference evidence="11" key="1">
    <citation type="submission" date="2017-04" db="EMBL/GenBank/DDBJ databases">
        <title>Function of individual gut microbiota members based on whole genome sequencing of pure cultures obtained from chicken caecum.</title>
        <authorList>
            <person name="Medvecky M."/>
            <person name="Cejkova D."/>
            <person name="Polansky O."/>
            <person name="Karasova D."/>
            <person name="Kubasova T."/>
            <person name="Cizek A."/>
            <person name="Rychlik I."/>
        </authorList>
    </citation>
    <scope>NUCLEOTIDE SEQUENCE [LARGE SCALE GENOMIC DNA]</scope>
    <source>
        <strain evidence="11">An70</strain>
    </source>
</reference>
<evidence type="ECO:0000256" key="3">
    <source>
        <dbReference type="ARBA" id="ARBA00022475"/>
    </source>
</evidence>
<dbReference type="InterPro" id="IPR003856">
    <property type="entry name" value="LPS_length_determ_N"/>
</dbReference>
<accession>A0A1Y3UBA7</accession>
<comment type="similarity">
    <text evidence="2">Belongs to the CpsC/CapA family.</text>
</comment>
<keyword evidence="3" id="KW-1003">Cell membrane</keyword>
<dbReference type="AlphaFoldDB" id="A0A1Y3UBA7"/>
<evidence type="ECO:0000256" key="6">
    <source>
        <dbReference type="ARBA" id="ARBA00023136"/>
    </source>
</evidence>
<evidence type="ECO:0000259" key="9">
    <source>
        <dbReference type="Pfam" id="PF13807"/>
    </source>
</evidence>
<dbReference type="PANTHER" id="PTHR32309">
    <property type="entry name" value="TYROSINE-PROTEIN KINASE"/>
    <property type="match status" value="1"/>
</dbReference>
<evidence type="ECO:0000259" key="8">
    <source>
        <dbReference type="Pfam" id="PF02706"/>
    </source>
</evidence>
<keyword evidence="5 7" id="KW-1133">Transmembrane helix</keyword>
<gene>
    <name evidence="10" type="ORF">B5G21_02910</name>
</gene>
<evidence type="ECO:0000256" key="2">
    <source>
        <dbReference type="ARBA" id="ARBA00006683"/>
    </source>
</evidence>
<evidence type="ECO:0000256" key="1">
    <source>
        <dbReference type="ARBA" id="ARBA00004651"/>
    </source>
</evidence>
<dbReference type="InterPro" id="IPR032807">
    <property type="entry name" value="GNVR"/>
</dbReference>
<feature type="domain" description="Polysaccharide chain length determinant N-terminal" evidence="8">
    <location>
        <begin position="2"/>
        <end position="92"/>
    </location>
</feature>
<keyword evidence="6 7" id="KW-0472">Membrane</keyword>
<dbReference type="Pfam" id="PF13807">
    <property type="entry name" value="GNVR"/>
    <property type="match status" value="1"/>
</dbReference>
<name>A0A1Y3UBA7_9ACTN</name>
<feature type="transmembrane region" description="Helical" evidence="7">
    <location>
        <begin position="167"/>
        <end position="187"/>
    </location>
</feature>
<dbReference type="Proteomes" id="UP000196560">
    <property type="component" value="Unassembled WGS sequence"/>
</dbReference>
<organism evidence="10 11">
    <name type="scientific">Enorma massiliensis</name>
    <dbReference type="NCBI Taxonomy" id="1472761"/>
    <lineage>
        <taxon>Bacteria</taxon>
        <taxon>Bacillati</taxon>
        <taxon>Actinomycetota</taxon>
        <taxon>Coriobacteriia</taxon>
        <taxon>Coriobacteriales</taxon>
        <taxon>Coriobacteriaceae</taxon>
        <taxon>Enorma</taxon>
    </lineage>
</organism>
<sequence>MTLLELLTLLRKHLKLVIMLPIVCMVAMGLASVLMMNDTYTATTDMYVLASSEGSNSSSALSSDLSASQMLTNDVATLLQSDRVMSDAADQLGLPNLRGYDITVTSESTTRVITLQVTSSDAQGSANVANALADCVSNVAQEVMNVESVNVIDEAPTPEAPSGPNRMLYVAVAAMAGLFAAVAIVVLMDVIDTRVRSAEDVEELLELPVIGRIPEMKGGR</sequence>
<comment type="caution">
    <text evidence="10">The sequence shown here is derived from an EMBL/GenBank/DDBJ whole genome shotgun (WGS) entry which is preliminary data.</text>
</comment>
<dbReference type="EMBL" id="NFHO01000003">
    <property type="protein sequence ID" value="OUN43659.1"/>
    <property type="molecule type" value="Genomic_DNA"/>
</dbReference>
<evidence type="ECO:0000256" key="7">
    <source>
        <dbReference type="SAM" id="Phobius"/>
    </source>
</evidence>
<feature type="domain" description="Tyrosine-protein kinase G-rich" evidence="9">
    <location>
        <begin position="138"/>
        <end position="187"/>
    </location>
</feature>
<evidence type="ECO:0000313" key="10">
    <source>
        <dbReference type="EMBL" id="OUN43659.1"/>
    </source>
</evidence>